<protein>
    <recommendedName>
        <fullName evidence="3">FbpB family small basic protein</fullName>
    </recommendedName>
</protein>
<dbReference type="OrthoDB" id="2928380at2"/>
<dbReference type="RefSeq" id="WP_139266907.1">
    <property type="nucleotide sequence ID" value="NZ_APVL01000018.1"/>
</dbReference>
<dbReference type="InterPro" id="IPR025004">
    <property type="entry name" value="SenN/SenS"/>
</dbReference>
<sequence length="43" mass="5083">MRKSHKATMLALIEQNKQELLKDSEQLQQIEKRVDEKISTQKS</sequence>
<name>W7L1C1_CYTFI</name>
<dbReference type="Proteomes" id="UP000019270">
    <property type="component" value="Unassembled WGS sequence"/>
</dbReference>
<organism evidence="1 2">
    <name type="scientific">Cytobacillus firmus DS1</name>
    <dbReference type="NCBI Taxonomy" id="1307436"/>
    <lineage>
        <taxon>Bacteria</taxon>
        <taxon>Bacillati</taxon>
        <taxon>Bacillota</taxon>
        <taxon>Bacilli</taxon>
        <taxon>Bacillales</taxon>
        <taxon>Bacillaceae</taxon>
        <taxon>Cytobacillus</taxon>
    </lineage>
</organism>
<accession>W7L1C1</accession>
<proteinExistence type="predicted"/>
<dbReference type="PATRIC" id="fig|1307436.3.peg.4191"/>
<reference evidence="2" key="1">
    <citation type="submission" date="2013-03" db="EMBL/GenBank/DDBJ databases">
        <title>Draft genome sequence of Bacillus firmus DS1.</title>
        <authorList>
            <person name="Peng D."/>
            <person name="Zhu L."/>
            <person name="Sun M."/>
        </authorList>
    </citation>
    <scope>NUCLEOTIDE SEQUENCE [LARGE SCALE GENOMIC DNA]</scope>
    <source>
        <strain evidence="2">DS1</strain>
    </source>
</reference>
<evidence type="ECO:0000313" key="2">
    <source>
        <dbReference type="Proteomes" id="UP000019270"/>
    </source>
</evidence>
<dbReference type="Pfam" id="PF13040">
    <property type="entry name" value="Fur_reg_FbpB"/>
    <property type="match status" value="1"/>
</dbReference>
<dbReference type="EMBL" id="APVL01000018">
    <property type="protein sequence ID" value="EWG09331.1"/>
    <property type="molecule type" value="Genomic_DNA"/>
</dbReference>
<comment type="caution">
    <text evidence="1">The sequence shown here is derived from an EMBL/GenBank/DDBJ whole genome shotgun (WGS) entry which is preliminary data.</text>
</comment>
<dbReference type="AlphaFoldDB" id="W7L1C1"/>
<evidence type="ECO:0008006" key="3">
    <source>
        <dbReference type="Google" id="ProtNLM"/>
    </source>
</evidence>
<gene>
    <name evidence="1" type="ORF">PBF_19583</name>
</gene>
<reference evidence="1 2" key="2">
    <citation type="journal article" date="2016" name="Sci. Rep.">
        <title>A novel serine protease, Sep1, from Bacillus firmus DS-1 has nematicidal activity and degrades multiple intestinal-associated nematode proteins.</title>
        <authorList>
            <person name="Geng C."/>
            <person name="Nie X."/>
            <person name="Tang Z."/>
            <person name="Zhang Y."/>
            <person name="Lin J."/>
            <person name="Sun M."/>
            <person name="Peng D."/>
        </authorList>
    </citation>
    <scope>NUCLEOTIDE SEQUENCE [LARGE SCALE GENOMIC DNA]</scope>
    <source>
        <strain evidence="1 2">DS1</strain>
    </source>
</reference>
<evidence type="ECO:0000313" key="1">
    <source>
        <dbReference type="EMBL" id="EWG09331.1"/>
    </source>
</evidence>